<feature type="region of interest" description="Disordered" evidence="1">
    <location>
        <begin position="25"/>
        <end position="164"/>
    </location>
</feature>
<feature type="compositionally biased region" description="Polar residues" evidence="1">
    <location>
        <begin position="27"/>
        <end position="43"/>
    </location>
</feature>
<name>A0A166IAC9_9AGAM</name>
<reference evidence="2 3" key="1">
    <citation type="journal article" date="2016" name="Mol. Biol. Evol.">
        <title>Comparative Genomics of Early-Diverging Mushroom-Forming Fungi Provides Insights into the Origins of Lignocellulose Decay Capabilities.</title>
        <authorList>
            <person name="Nagy L.G."/>
            <person name="Riley R."/>
            <person name="Tritt A."/>
            <person name="Adam C."/>
            <person name="Daum C."/>
            <person name="Floudas D."/>
            <person name="Sun H."/>
            <person name="Yadav J.S."/>
            <person name="Pangilinan J."/>
            <person name="Larsson K.H."/>
            <person name="Matsuura K."/>
            <person name="Barry K."/>
            <person name="Labutti K."/>
            <person name="Kuo R."/>
            <person name="Ohm R.A."/>
            <person name="Bhattacharya S.S."/>
            <person name="Shirouzu T."/>
            <person name="Yoshinaga Y."/>
            <person name="Martin F.M."/>
            <person name="Grigoriev I.V."/>
            <person name="Hibbett D.S."/>
        </authorList>
    </citation>
    <scope>NUCLEOTIDE SEQUENCE [LARGE SCALE GENOMIC DNA]</scope>
    <source>
        <strain evidence="2 3">CBS 109695</strain>
    </source>
</reference>
<organism evidence="2 3">
    <name type="scientific">Athelia psychrophila</name>
    <dbReference type="NCBI Taxonomy" id="1759441"/>
    <lineage>
        <taxon>Eukaryota</taxon>
        <taxon>Fungi</taxon>
        <taxon>Dikarya</taxon>
        <taxon>Basidiomycota</taxon>
        <taxon>Agaricomycotina</taxon>
        <taxon>Agaricomycetes</taxon>
        <taxon>Agaricomycetidae</taxon>
        <taxon>Atheliales</taxon>
        <taxon>Atheliaceae</taxon>
        <taxon>Athelia</taxon>
    </lineage>
</organism>
<gene>
    <name evidence="2" type="ORF">FIBSPDRAFT_932733</name>
</gene>
<evidence type="ECO:0000256" key="1">
    <source>
        <dbReference type="SAM" id="MobiDB-lite"/>
    </source>
</evidence>
<proteinExistence type="predicted"/>
<feature type="compositionally biased region" description="Low complexity" evidence="1">
    <location>
        <begin position="192"/>
        <end position="205"/>
    </location>
</feature>
<evidence type="ECO:0000313" key="2">
    <source>
        <dbReference type="EMBL" id="KZP19611.1"/>
    </source>
</evidence>
<sequence>MQLRSLQLLLDRAPYPLPSTMLRSRHQITQDQLQTSPPTSSTREYLEREQKDTGRGGGNSRAEGEGGVKPRAAWTKQPAIPIRPASPTTTSQDSGARPTGPRTSITREKKARMGMDEREGKGLGKERPGLRQPGMYTWQPPPSCSPSRSPLRIPGASPARPLPSHRATAIHRAHTRNVIARCTLVSPRALAAAAPPPSTVSAVSTQVDTRPPCRQTFPGNRIVGPPSERRAPPPPLPQARAYPARWHAAPSPLSRQAGPCNELGRRGSIRVGHASLGLCDHDPTACVSPIRAHQSAHGRHASMCAGCFVFAPSPNVGHTICAPSFRSTYITTDSTASAAKSAGTRLQSKALREGVADAGRAEESEAAHI</sequence>
<protein>
    <submittedName>
        <fullName evidence="2">Uncharacterized protein</fullName>
    </submittedName>
</protein>
<feature type="compositionally biased region" description="Basic and acidic residues" evidence="1">
    <location>
        <begin position="44"/>
        <end position="54"/>
    </location>
</feature>
<dbReference type="AlphaFoldDB" id="A0A166IAC9"/>
<accession>A0A166IAC9</accession>
<feature type="compositionally biased region" description="Basic and acidic residues" evidence="1">
    <location>
        <begin position="105"/>
        <end position="129"/>
    </location>
</feature>
<keyword evidence="3" id="KW-1185">Reference proteome</keyword>
<evidence type="ECO:0000313" key="3">
    <source>
        <dbReference type="Proteomes" id="UP000076532"/>
    </source>
</evidence>
<feature type="region of interest" description="Disordered" evidence="1">
    <location>
        <begin position="192"/>
        <end position="240"/>
    </location>
</feature>
<dbReference type="Proteomes" id="UP000076532">
    <property type="component" value="Unassembled WGS sequence"/>
</dbReference>
<dbReference type="EMBL" id="KV417562">
    <property type="protein sequence ID" value="KZP19611.1"/>
    <property type="molecule type" value="Genomic_DNA"/>
</dbReference>